<keyword evidence="1" id="KW-0732">Signal</keyword>
<feature type="chain" id="PRO_5045641479" evidence="1">
    <location>
        <begin position="24"/>
        <end position="96"/>
    </location>
</feature>
<accession>A0ABS2AIR6</accession>
<organism evidence="2 3">
    <name type="scientific">Paractinoplanes ovalisporus</name>
    <dbReference type="NCBI Taxonomy" id="2810368"/>
    <lineage>
        <taxon>Bacteria</taxon>
        <taxon>Bacillati</taxon>
        <taxon>Actinomycetota</taxon>
        <taxon>Actinomycetes</taxon>
        <taxon>Micromonosporales</taxon>
        <taxon>Micromonosporaceae</taxon>
        <taxon>Paractinoplanes</taxon>
    </lineage>
</organism>
<evidence type="ECO:0000313" key="3">
    <source>
        <dbReference type="Proteomes" id="UP000632138"/>
    </source>
</evidence>
<feature type="signal peptide" evidence="1">
    <location>
        <begin position="1"/>
        <end position="23"/>
    </location>
</feature>
<dbReference type="RefSeq" id="WP_203379688.1">
    <property type="nucleotide sequence ID" value="NZ_JAENHP010000011.1"/>
</dbReference>
<evidence type="ECO:0000313" key="2">
    <source>
        <dbReference type="EMBL" id="MBM2619705.1"/>
    </source>
</evidence>
<reference evidence="2 3" key="1">
    <citation type="submission" date="2021-01" db="EMBL/GenBank/DDBJ databases">
        <title>Actinoplanes sp. nov. LDG1-06 isolated from lichen.</title>
        <authorList>
            <person name="Saeng-In P."/>
            <person name="Phongsopitanun W."/>
            <person name="Kanchanasin P."/>
            <person name="Yuki M."/>
            <person name="Kudo T."/>
            <person name="Ohkuma M."/>
            <person name="Tanasupawat S."/>
        </authorList>
    </citation>
    <scope>NUCLEOTIDE SEQUENCE [LARGE SCALE GENOMIC DNA]</scope>
    <source>
        <strain evidence="2 3">LDG1-06</strain>
    </source>
</reference>
<sequence>MRFALAAATATAAVFGFAAPAAAADYDRSAEDCTVVRHDVGVLKQTVYVRNVCSQPITFRVHRSLETSPCLEVQPGRQGGWRWTRAQPYYYTEIDC</sequence>
<dbReference type="EMBL" id="JAENHP010000011">
    <property type="protein sequence ID" value="MBM2619705.1"/>
    <property type="molecule type" value="Genomic_DNA"/>
</dbReference>
<proteinExistence type="predicted"/>
<dbReference type="Proteomes" id="UP000632138">
    <property type="component" value="Unassembled WGS sequence"/>
</dbReference>
<keyword evidence="3" id="KW-1185">Reference proteome</keyword>
<comment type="caution">
    <text evidence="2">The sequence shown here is derived from an EMBL/GenBank/DDBJ whole genome shotgun (WGS) entry which is preliminary data.</text>
</comment>
<evidence type="ECO:0000256" key="1">
    <source>
        <dbReference type="SAM" id="SignalP"/>
    </source>
</evidence>
<protein>
    <submittedName>
        <fullName evidence="2">Uncharacterized protein</fullName>
    </submittedName>
</protein>
<name>A0ABS2AIR6_9ACTN</name>
<gene>
    <name evidence="2" type="ORF">JIG36_29775</name>
</gene>